<organism evidence="1 2">
    <name type="scientific">Brotonthovivens ammoniilytica</name>
    <dbReference type="NCBI Taxonomy" id="2981725"/>
    <lineage>
        <taxon>Bacteria</taxon>
        <taxon>Bacillati</taxon>
        <taxon>Bacillota</taxon>
        <taxon>Clostridia</taxon>
        <taxon>Lachnospirales</taxon>
        <taxon>Lachnospiraceae</taxon>
        <taxon>Brotonthovivens</taxon>
    </lineage>
</organism>
<evidence type="ECO:0000313" key="1">
    <source>
        <dbReference type="EMBL" id="MCU6763055.1"/>
    </source>
</evidence>
<keyword evidence="2" id="KW-1185">Reference proteome</keyword>
<proteinExistence type="predicted"/>
<gene>
    <name evidence="1" type="ORF">OCV88_12080</name>
</gene>
<keyword evidence="1" id="KW-0548">Nucleotidyltransferase</keyword>
<dbReference type="EMBL" id="JAOQJQ010000005">
    <property type="protein sequence ID" value="MCU6763055.1"/>
    <property type="molecule type" value="Genomic_DNA"/>
</dbReference>
<dbReference type="Pfam" id="PF02283">
    <property type="entry name" value="CobU"/>
    <property type="match status" value="1"/>
</dbReference>
<comment type="caution">
    <text evidence="1">The sequence shown here is derived from an EMBL/GenBank/DDBJ whole genome shotgun (WGS) entry which is preliminary data.</text>
</comment>
<dbReference type="GO" id="GO:0016779">
    <property type="term" value="F:nucleotidyltransferase activity"/>
    <property type="evidence" value="ECO:0007669"/>
    <property type="project" value="UniProtKB-KW"/>
</dbReference>
<protein>
    <submittedName>
        <fullName evidence="1">Bifunctional adenosylcobinamide kinase/adenosylcobinamide-phosphate guanylyltransferase</fullName>
    </submittedName>
</protein>
<dbReference type="InterPro" id="IPR027417">
    <property type="entry name" value="P-loop_NTPase"/>
</dbReference>
<dbReference type="Proteomes" id="UP001652442">
    <property type="component" value="Unassembled WGS sequence"/>
</dbReference>
<name>A0ABT2TLG8_9FIRM</name>
<evidence type="ECO:0000313" key="2">
    <source>
        <dbReference type="Proteomes" id="UP001652442"/>
    </source>
</evidence>
<accession>A0ABT2TLG8</accession>
<dbReference type="InterPro" id="IPR003203">
    <property type="entry name" value="CobU/CobP"/>
</dbReference>
<keyword evidence="1" id="KW-0808">Transferase</keyword>
<sequence>MVLITGGSFQGKQAFAKETFQITEGIADGAAADFDELCRADLIINFEQWIARELREKNHAAVKAGQLAEENPGVVICAAELGCGIVPADAFDRQWRETTGRICCMLAEKSDAVYRVICGIGTKIKGEDKE</sequence>
<dbReference type="GO" id="GO:0016301">
    <property type="term" value="F:kinase activity"/>
    <property type="evidence" value="ECO:0007669"/>
    <property type="project" value="UniProtKB-KW"/>
</dbReference>
<dbReference type="RefSeq" id="WP_158425710.1">
    <property type="nucleotide sequence ID" value="NZ_JAOQJQ010000005.1"/>
</dbReference>
<dbReference type="Gene3D" id="3.40.50.300">
    <property type="entry name" value="P-loop containing nucleotide triphosphate hydrolases"/>
    <property type="match status" value="1"/>
</dbReference>
<dbReference type="SUPFAM" id="SSF52540">
    <property type="entry name" value="P-loop containing nucleoside triphosphate hydrolases"/>
    <property type="match status" value="1"/>
</dbReference>
<reference evidence="1 2" key="1">
    <citation type="journal article" date="2021" name="ISME Commun">
        <title>Automated analysis of genomic sequences facilitates high-throughput and comprehensive description of bacteria.</title>
        <authorList>
            <person name="Hitch T.C.A."/>
        </authorList>
    </citation>
    <scope>NUCLEOTIDE SEQUENCE [LARGE SCALE GENOMIC DNA]</scope>
    <source>
        <strain evidence="1 2">Sanger_109</strain>
    </source>
</reference>
<keyword evidence="1" id="KW-0418">Kinase</keyword>